<protein>
    <submittedName>
        <fullName evidence="2">Uncharacterized protein</fullName>
    </submittedName>
</protein>
<sequence>MAFAIFSLFSHHIAAAISGQPSRLGIQDDIYPFISLLAEIYYFYIDYAELDYFILARQMESR</sequence>
<keyword evidence="3" id="KW-1185">Reference proteome</keyword>
<name>A0AAV9CSE7_ACOCL</name>
<evidence type="ECO:0000256" key="1">
    <source>
        <dbReference type="SAM" id="SignalP"/>
    </source>
</evidence>
<feature type="signal peptide" evidence="1">
    <location>
        <begin position="1"/>
        <end position="19"/>
    </location>
</feature>
<reference evidence="2" key="2">
    <citation type="submission" date="2023-06" db="EMBL/GenBank/DDBJ databases">
        <authorList>
            <person name="Ma L."/>
            <person name="Liu K.-W."/>
            <person name="Li Z."/>
            <person name="Hsiao Y.-Y."/>
            <person name="Qi Y."/>
            <person name="Fu T."/>
            <person name="Tang G."/>
            <person name="Zhang D."/>
            <person name="Sun W.-H."/>
            <person name="Liu D.-K."/>
            <person name="Li Y."/>
            <person name="Chen G.-Z."/>
            <person name="Liu X.-D."/>
            <person name="Liao X.-Y."/>
            <person name="Jiang Y.-T."/>
            <person name="Yu X."/>
            <person name="Hao Y."/>
            <person name="Huang J."/>
            <person name="Zhao X.-W."/>
            <person name="Ke S."/>
            <person name="Chen Y.-Y."/>
            <person name="Wu W.-L."/>
            <person name="Hsu J.-L."/>
            <person name="Lin Y.-F."/>
            <person name="Huang M.-D."/>
            <person name="Li C.-Y."/>
            <person name="Huang L."/>
            <person name="Wang Z.-W."/>
            <person name="Zhao X."/>
            <person name="Zhong W.-Y."/>
            <person name="Peng D.-H."/>
            <person name="Ahmad S."/>
            <person name="Lan S."/>
            <person name="Zhang J.-S."/>
            <person name="Tsai W.-C."/>
            <person name="Van De Peer Y."/>
            <person name="Liu Z.-J."/>
        </authorList>
    </citation>
    <scope>NUCLEOTIDE SEQUENCE</scope>
    <source>
        <strain evidence="2">CP</strain>
        <tissue evidence="2">Leaves</tissue>
    </source>
</reference>
<keyword evidence="1" id="KW-0732">Signal</keyword>
<accession>A0AAV9CSE7</accession>
<dbReference type="AlphaFoldDB" id="A0AAV9CSE7"/>
<feature type="chain" id="PRO_5043888740" evidence="1">
    <location>
        <begin position="20"/>
        <end position="62"/>
    </location>
</feature>
<evidence type="ECO:0000313" key="2">
    <source>
        <dbReference type="EMBL" id="KAK1291639.1"/>
    </source>
</evidence>
<comment type="caution">
    <text evidence="2">The sequence shown here is derived from an EMBL/GenBank/DDBJ whole genome shotgun (WGS) entry which is preliminary data.</text>
</comment>
<dbReference type="Proteomes" id="UP001180020">
    <property type="component" value="Unassembled WGS sequence"/>
</dbReference>
<gene>
    <name evidence="2" type="ORF">QJS10_CPB17g01154</name>
</gene>
<proteinExistence type="predicted"/>
<evidence type="ECO:0000313" key="3">
    <source>
        <dbReference type="Proteomes" id="UP001180020"/>
    </source>
</evidence>
<dbReference type="EMBL" id="JAUJYO010000017">
    <property type="protein sequence ID" value="KAK1291639.1"/>
    <property type="molecule type" value="Genomic_DNA"/>
</dbReference>
<reference evidence="2" key="1">
    <citation type="journal article" date="2023" name="Nat. Commun.">
        <title>Diploid and tetraploid genomes of Acorus and the evolution of monocots.</title>
        <authorList>
            <person name="Ma L."/>
            <person name="Liu K.W."/>
            <person name="Li Z."/>
            <person name="Hsiao Y.Y."/>
            <person name="Qi Y."/>
            <person name="Fu T."/>
            <person name="Tang G.D."/>
            <person name="Zhang D."/>
            <person name="Sun W.H."/>
            <person name="Liu D.K."/>
            <person name="Li Y."/>
            <person name="Chen G.Z."/>
            <person name="Liu X.D."/>
            <person name="Liao X.Y."/>
            <person name="Jiang Y.T."/>
            <person name="Yu X."/>
            <person name="Hao Y."/>
            <person name="Huang J."/>
            <person name="Zhao X.W."/>
            <person name="Ke S."/>
            <person name="Chen Y.Y."/>
            <person name="Wu W.L."/>
            <person name="Hsu J.L."/>
            <person name="Lin Y.F."/>
            <person name="Huang M.D."/>
            <person name="Li C.Y."/>
            <person name="Huang L."/>
            <person name="Wang Z.W."/>
            <person name="Zhao X."/>
            <person name="Zhong W.Y."/>
            <person name="Peng D.H."/>
            <person name="Ahmad S."/>
            <person name="Lan S."/>
            <person name="Zhang J.S."/>
            <person name="Tsai W.C."/>
            <person name="Van de Peer Y."/>
            <person name="Liu Z.J."/>
        </authorList>
    </citation>
    <scope>NUCLEOTIDE SEQUENCE</scope>
    <source>
        <strain evidence="2">CP</strain>
    </source>
</reference>
<organism evidence="2 3">
    <name type="scientific">Acorus calamus</name>
    <name type="common">Sweet flag</name>
    <dbReference type="NCBI Taxonomy" id="4465"/>
    <lineage>
        <taxon>Eukaryota</taxon>
        <taxon>Viridiplantae</taxon>
        <taxon>Streptophyta</taxon>
        <taxon>Embryophyta</taxon>
        <taxon>Tracheophyta</taxon>
        <taxon>Spermatophyta</taxon>
        <taxon>Magnoliopsida</taxon>
        <taxon>Liliopsida</taxon>
        <taxon>Acoraceae</taxon>
        <taxon>Acorus</taxon>
    </lineage>
</organism>